<name>A0A1D9LLE8_9NEIS</name>
<keyword evidence="6 7" id="KW-0472">Membrane</keyword>
<evidence type="ECO:0000259" key="8">
    <source>
        <dbReference type="PROSITE" id="PS50850"/>
    </source>
</evidence>
<gene>
    <name evidence="9" type="ORF">BKX93_20015</name>
</gene>
<feature type="transmembrane region" description="Helical" evidence="7">
    <location>
        <begin position="275"/>
        <end position="293"/>
    </location>
</feature>
<comment type="similarity">
    <text evidence="2">Belongs to the major facilitator superfamily.</text>
</comment>
<feature type="transmembrane region" description="Helical" evidence="7">
    <location>
        <begin position="106"/>
        <end position="131"/>
    </location>
</feature>
<dbReference type="GeneID" id="68843490"/>
<dbReference type="GO" id="GO:0022857">
    <property type="term" value="F:transmembrane transporter activity"/>
    <property type="evidence" value="ECO:0007669"/>
    <property type="project" value="InterPro"/>
</dbReference>
<sequence length="392" mass="40211">MTDSPRSTRPFRRDGPTWFLYLVLAVFGFQQSVLGSTLPFLRAEFGYDPIQVGWHFTSYAGGLVASGLLGGWLLPRLGLGPLIRGAAVAMVLAVLSIAQARGFAGTLAAAIAMGLTGGVLQSAVQAGLAWHQAEHRDMAMVEAFIFAGAGVFSGPLLVGQLAAAGIPWRWTLLAAALALALVLPLPAPAGRPAPAAASSKPSRGGVPLAVALCWGSVLLGIGAEWGIGFWGAQFLESRLGLGPAQAVSLMSVFFGGTVFGRIVSSRLLARFDGRNMLMAVILLGGGAILALWASTLPSATIAALALAGMCLGNFFPLLISNAIRLEPDHVGLISVGATQAVGVSLLVVPIALGYIGQVAGLVNAIGMLVILPLLMAAACLAAGYRHALPHKA</sequence>
<dbReference type="GO" id="GO:0012505">
    <property type="term" value="C:endomembrane system"/>
    <property type="evidence" value="ECO:0007669"/>
    <property type="project" value="UniProtKB-SubCell"/>
</dbReference>
<dbReference type="AlphaFoldDB" id="A0A1D9LLE8"/>
<feature type="transmembrane region" description="Helical" evidence="7">
    <location>
        <begin position="331"/>
        <end position="355"/>
    </location>
</feature>
<organism evidence="9 10">
    <name type="scientific">Chromobacterium vaccinii</name>
    <dbReference type="NCBI Taxonomy" id="1108595"/>
    <lineage>
        <taxon>Bacteria</taxon>
        <taxon>Pseudomonadati</taxon>
        <taxon>Pseudomonadota</taxon>
        <taxon>Betaproteobacteria</taxon>
        <taxon>Neisseriales</taxon>
        <taxon>Chromobacteriaceae</taxon>
        <taxon>Chromobacterium</taxon>
    </lineage>
</organism>
<feature type="transmembrane region" description="Helical" evidence="7">
    <location>
        <begin position="299"/>
        <end position="319"/>
    </location>
</feature>
<feature type="transmembrane region" description="Helical" evidence="7">
    <location>
        <begin position="361"/>
        <end position="384"/>
    </location>
</feature>
<dbReference type="KEGG" id="cvc:BKX93_20015"/>
<dbReference type="STRING" id="1108595.BKX93_20015"/>
<feature type="transmembrane region" description="Helical" evidence="7">
    <location>
        <begin position="168"/>
        <end position="187"/>
    </location>
</feature>
<evidence type="ECO:0000256" key="4">
    <source>
        <dbReference type="ARBA" id="ARBA00022692"/>
    </source>
</evidence>
<accession>A0A1D9LLE8</accession>
<evidence type="ECO:0000256" key="2">
    <source>
        <dbReference type="ARBA" id="ARBA00008335"/>
    </source>
</evidence>
<dbReference type="InterPro" id="IPR051788">
    <property type="entry name" value="MFS_Transporter"/>
</dbReference>
<evidence type="ECO:0000256" key="1">
    <source>
        <dbReference type="ARBA" id="ARBA00004127"/>
    </source>
</evidence>
<dbReference type="GO" id="GO:0016020">
    <property type="term" value="C:membrane"/>
    <property type="evidence" value="ECO:0007669"/>
    <property type="project" value="TreeGrafter"/>
</dbReference>
<reference evidence="9 10" key="1">
    <citation type="submission" date="2016-10" db="EMBL/GenBank/DDBJ databases">
        <title>Chromobacterium muskegensis sp. nov., an insecticidal bacterium isolated from Sphagnum bogs.</title>
        <authorList>
            <person name="Sparks M.E."/>
            <person name="Blackburn M.B."/>
            <person name="Gundersen-Rindal D.E."/>
            <person name="Mitchell A."/>
            <person name="Farrar R."/>
            <person name="Kuhar D."/>
        </authorList>
    </citation>
    <scope>NUCLEOTIDE SEQUENCE [LARGE SCALE GENOMIC DNA]</scope>
    <source>
        <strain evidence="9 10">21-1</strain>
    </source>
</reference>
<keyword evidence="3" id="KW-0813">Transport</keyword>
<dbReference type="PANTHER" id="PTHR23514">
    <property type="entry name" value="BYPASS OF STOP CODON PROTEIN 6"/>
    <property type="match status" value="1"/>
</dbReference>
<evidence type="ECO:0000256" key="6">
    <source>
        <dbReference type="ARBA" id="ARBA00023136"/>
    </source>
</evidence>
<keyword evidence="5 7" id="KW-1133">Transmembrane helix</keyword>
<keyword evidence="4 7" id="KW-0812">Transmembrane</keyword>
<dbReference type="InterPro" id="IPR020846">
    <property type="entry name" value="MFS_dom"/>
</dbReference>
<protein>
    <submittedName>
        <fullName evidence="9">MFS transporter</fullName>
    </submittedName>
</protein>
<evidence type="ECO:0000256" key="3">
    <source>
        <dbReference type="ARBA" id="ARBA00022448"/>
    </source>
</evidence>
<feature type="transmembrane region" description="Helical" evidence="7">
    <location>
        <begin position="81"/>
        <end position="100"/>
    </location>
</feature>
<dbReference type="PANTHER" id="PTHR23514:SF3">
    <property type="entry name" value="BYPASS OF STOP CODON PROTEIN 6"/>
    <property type="match status" value="1"/>
</dbReference>
<evidence type="ECO:0000256" key="5">
    <source>
        <dbReference type="ARBA" id="ARBA00022989"/>
    </source>
</evidence>
<dbReference type="EMBL" id="CP017707">
    <property type="protein sequence ID" value="AOZ52052.1"/>
    <property type="molecule type" value="Genomic_DNA"/>
</dbReference>
<dbReference type="InterPro" id="IPR036259">
    <property type="entry name" value="MFS_trans_sf"/>
</dbReference>
<feature type="domain" description="Major facilitator superfamily (MFS) profile" evidence="8">
    <location>
        <begin position="16"/>
        <end position="392"/>
    </location>
</feature>
<evidence type="ECO:0000313" key="10">
    <source>
        <dbReference type="Proteomes" id="UP000178776"/>
    </source>
</evidence>
<dbReference type="PROSITE" id="PS50850">
    <property type="entry name" value="MFS"/>
    <property type="match status" value="1"/>
</dbReference>
<dbReference type="Pfam" id="PF07690">
    <property type="entry name" value="MFS_1"/>
    <property type="match status" value="1"/>
</dbReference>
<evidence type="ECO:0000256" key="7">
    <source>
        <dbReference type="SAM" id="Phobius"/>
    </source>
</evidence>
<feature type="transmembrane region" description="Helical" evidence="7">
    <location>
        <begin position="143"/>
        <end position="162"/>
    </location>
</feature>
<dbReference type="InterPro" id="IPR011701">
    <property type="entry name" value="MFS"/>
</dbReference>
<comment type="subcellular location">
    <subcellularLocation>
        <location evidence="1">Endomembrane system</location>
        <topology evidence="1">Multi-pass membrane protein</topology>
    </subcellularLocation>
</comment>
<proteinExistence type="inferred from homology"/>
<dbReference type="Proteomes" id="UP000178776">
    <property type="component" value="Chromosome"/>
</dbReference>
<feature type="transmembrane region" description="Helical" evidence="7">
    <location>
        <begin position="53"/>
        <end position="74"/>
    </location>
</feature>
<feature type="transmembrane region" description="Helical" evidence="7">
    <location>
        <begin position="208"/>
        <end position="232"/>
    </location>
</feature>
<feature type="transmembrane region" description="Helical" evidence="7">
    <location>
        <begin position="20"/>
        <end position="41"/>
    </location>
</feature>
<dbReference type="RefSeq" id="WP_070981041.1">
    <property type="nucleotide sequence ID" value="NZ_CP017707.1"/>
</dbReference>
<evidence type="ECO:0000313" key="9">
    <source>
        <dbReference type="EMBL" id="AOZ52052.1"/>
    </source>
</evidence>
<feature type="transmembrane region" description="Helical" evidence="7">
    <location>
        <begin position="244"/>
        <end position="263"/>
    </location>
</feature>
<dbReference type="SUPFAM" id="SSF103473">
    <property type="entry name" value="MFS general substrate transporter"/>
    <property type="match status" value="1"/>
</dbReference>
<dbReference type="Gene3D" id="1.20.1250.20">
    <property type="entry name" value="MFS general substrate transporter like domains"/>
    <property type="match status" value="2"/>
</dbReference>